<dbReference type="RefSeq" id="WP_377772335.1">
    <property type="nucleotide sequence ID" value="NZ_JBHUOQ010000001.1"/>
</dbReference>
<protein>
    <submittedName>
        <fullName evidence="3">Immunoglobulin-like domain-containing protein</fullName>
    </submittedName>
</protein>
<comment type="caution">
    <text evidence="3">The sequence shown here is derived from an EMBL/GenBank/DDBJ whole genome shotgun (WGS) entry which is preliminary data.</text>
</comment>
<organism evidence="3 4">
    <name type="scientific">Corticicoccus populi</name>
    <dbReference type="NCBI Taxonomy" id="1812821"/>
    <lineage>
        <taxon>Bacteria</taxon>
        <taxon>Bacillati</taxon>
        <taxon>Bacillota</taxon>
        <taxon>Bacilli</taxon>
        <taxon>Bacillales</taxon>
        <taxon>Staphylococcaceae</taxon>
        <taxon>Corticicoccus</taxon>
    </lineage>
</organism>
<dbReference type="InterPro" id="IPR032179">
    <property type="entry name" value="Cry22Aa_Ig-like"/>
</dbReference>
<reference evidence="4" key="1">
    <citation type="journal article" date="2019" name="Int. J. Syst. Evol. Microbiol.">
        <title>The Global Catalogue of Microorganisms (GCM) 10K type strain sequencing project: providing services to taxonomists for standard genome sequencing and annotation.</title>
        <authorList>
            <consortium name="The Broad Institute Genomics Platform"/>
            <consortium name="The Broad Institute Genome Sequencing Center for Infectious Disease"/>
            <person name="Wu L."/>
            <person name="Ma J."/>
        </authorList>
    </citation>
    <scope>NUCLEOTIDE SEQUENCE [LARGE SCALE GENOMIC DNA]</scope>
    <source>
        <strain evidence="4">KCTC 33575</strain>
    </source>
</reference>
<gene>
    <name evidence="3" type="ORF">ACFSX4_05445</name>
</gene>
<evidence type="ECO:0000256" key="1">
    <source>
        <dbReference type="SAM" id="MobiDB-lite"/>
    </source>
</evidence>
<keyword evidence="4" id="KW-1185">Reference proteome</keyword>
<evidence type="ECO:0000313" key="3">
    <source>
        <dbReference type="EMBL" id="MFD2829906.1"/>
    </source>
</evidence>
<accession>A0ABW5WSX2</accession>
<evidence type="ECO:0000313" key="4">
    <source>
        <dbReference type="Proteomes" id="UP001597519"/>
    </source>
</evidence>
<feature type="compositionally biased region" description="Low complexity" evidence="1">
    <location>
        <begin position="144"/>
        <end position="166"/>
    </location>
</feature>
<name>A0ABW5WSX2_9STAP</name>
<dbReference type="Pfam" id="PF16403">
    <property type="entry name" value="Bact_surface_Ig-like"/>
    <property type="match status" value="2"/>
</dbReference>
<dbReference type="EMBL" id="JBHUOQ010000001">
    <property type="protein sequence ID" value="MFD2829906.1"/>
    <property type="molecule type" value="Genomic_DNA"/>
</dbReference>
<dbReference type="Proteomes" id="UP001597519">
    <property type="component" value="Unassembled WGS sequence"/>
</dbReference>
<sequence>MDTNTLIKIMAGLMPFAPVTTDIIELDLTSSPAEEETAEDTSTEGPTMEDAIAAHNSNVPAIEGVDGINVQVGDTFDPLAGVYAIDSQDGNITDRIEVTNDNVNTSSAGSYNVTYRVENTRNGFYEYTRPVTVSDAPSDPIPAIPSSGSAESSGSSDSNESATSSDGETSATVLFRGLDDTTIAVGSDFDPREGVTVLDTDGTNISNELYISGEVDTSTPGEYTIAYAVFDLFDDPHAAARTITVE</sequence>
<dbReference type="InterPro" id="IPR013783">
    <property type="entry name" value="Ig-like_fold"/>
</dbReference>
<evidence type="ECO:0000259" key="2">
    <source>
        <dbReference type="Pfam" id="PF16403"/>
    </source>
</evidence>
<dbReference type="Gene3D" id="2.60.40.10">
    <property type="entry name" value="Immunoglobulins"/>
    <property type="match status" value="2"/>
</dbReference>
<feature type="domain" description="Pesticidal crystal protein Cry22Aa Ig-like" evidence="2">
    <location>
        <begin position="176"/>
        <end position="245"/>
    </location>
</feature>
<feature type="domain" description="Pesticidal crystal protein Cry22Aa Ig-like" evidence="2">
    <location>
        <begin position="61"/>
        <end position="133"/>
    </location>
</feature>
<proteinExistence type="predicted"/>
<feature type="region of interest" description="Disordered" evidence="1">
    <location>
        <begin position="131"/>
        <end position="170"/>
    </location>
</feature>